<proteinExistence type="predicted"/>
<evidence type="ECO:0000313" key="9">
    <source>
        <dbReference type="EMBL" id="MBW0496712.1"/>
    </source>
</evidence>
<sequence length="500" mass="56686">HIRKIFSKDEMFISFTTDVWTSPNVTAYMAVTAHFIDQQYQLKSVLIGLNEIQGDHTGTSLARIFLDSLKRYTLEDQMVCITTDNASVNHRMVHEISSQTSSTFSAEVNAIGCMAHVLHLVARDGLKALGNSSPVESSPANEPRGPMDLTSLIDPPEGLNLNYDSIISRVARLASYLHQSPQRRERFITTVKLVYDDTRPTNATTLLSHVSTRWNSTYDMLERALSLKDAYNQYCTLENMQAYRLSPLEWEKLKFMVQFLQPLYQATTIICGSKYPTINQALPLYILLMKRINQACLQYDVAPIEPAASAMTNKLTKYLRLLLKKIPVICASILDPWLKMKFFITHNSTLEDFGTSAKELESIFEQEARYHLTSANEPSPLPQPSHEQGSALIDEIYPMAHPEASTVKNEIQRYLAEPPEVKTTDVLLFWKSRATMFPTLKKMACKYLAIPATSAPSERVFSCGRKILTYQRASLSSMHVEQLSCLRDWARQFGPIYSQT</sequence>
<evidence type="ECO:0000256" key="1">
    <source>
        <dbReference type="ARBA" id="ARBA00004123"/>
    </source>
</evidence>
<name>A0A9Q3DAQ4_9BASI</name>
<keyword evidence="4" id="KW-0862">Zinc</keyword>
<evidence type="ECO:0000256" key="2">
    <source>
        <dbReference type="ARBA" id="ARBA00022723"/>
    </source>
</evidence>
<keyword evidence="3" id="KW-0863">Zinc-finger</keyword>
<dbReference type="GO" id="GO:0046983">
    <property type="term" value="F:protein dimerization activity"/>
    <property type="evidence" value="ECO:0007669"/>
    <property type="project" value="InterPro"/>
</dbReference>
<dbReference type="GO" id="GO:0005634">
    <property type="term" value="C:nucleus"/>
    <property type="evidence" value="ECO:0007669"/>
    <property type="project" value="UniProtKB-SubCell"/>
</dbReference>
<evidence type="ECO:0000259" key="8">
    <source>
        <dbReference type="Pfam" id="PF14372"/>
    </source>
</evidence>
<dbReference type="InterPro" id="IPR052035">
    <property type="entry name" value="ZnF_BED_domain_contain"/>
</dbReference>
<dbReference type="GO" id="GO:0003677">
    <property type="term" value="F:DNA binding"/>
    <property type="evidence" value="ECO:0007669"/>
    <property type="project" value="UniProtKB-KW"/>
</dbReference>
<organism evidence="9 10">
    <name type="scientific">Austropuccinia psidii MF-1</name>
    <dbReference type="NCBI Taxonomy" id="1389203"/>
    <lineage>
        <taxon>Eukaryota</taxon>
        <taxon>Fungi</taxon>
        <taxon>Dikarya</taxon>
        <taxon>Basidiomycota</taxon>
        <taxon>Pucciniomycotina</taxon>
        <taxon>Pucciniomycetes</taxon>
        <taxon>Pucciniales</taxon>
        <taxon>Sphaerophragmiaceae</taxon>
        <taxon>Austropuccinia</taxon>
    </lineage>
</organism>
<dbReference type="InterPro" id="IPR025525">
    <property type="entry name" value="hAT-like_transposase_RNase-H"/>
</dbReference>
<protein>
    <recommendedName>
        <fullName evidence="11">HAT C-terminal dimerisation domain-containing protein</fullName>
    </recommendedName>
</protein>
<dbReference type="GO" id="GO:0008270">
    <property type="term" value="F:zinc ion binding"/>
    <property type="evidence" value="ECO:0007669"/>
    <property type="project" value="UniProtKB-KW"/>
</dbReference>
<keyword evidence="5" id="KW-0238">DNA-binding</keyword>
<evidence type="ECO:0000256" key="3">
    <source>
        <dbReference type="ARBA" id="ARBA00022771"/>
    </source>
</evidence>
<comment type="caution">
    <text evidence="9">The sequence shown here is derived from an EMBL/GenBank/DDBJ whole genome shotgun (WGS) entry which is preliminary data.</text>
</comment>
<comment type="subcellular location">
    <subcellularLocation>
        <location evidence="1">Nucleus</location>
    </subcellularLocation>
</comment>
<accession>A0A9Q3DAQ4</accession>
<dbReference type="Proteomes" id="UP000765509">
    <property type="component" value="Unassembled WGS sequence"/>
</dbReference>
<dbReference type="Pfam" id="PF14372">
    <property type="entry name" value="hAT-like_RNase-H"/>
    <property type="match status" value="1"/>
</dbReference>
<feature type="domain" description="HAT C-terminal dimerisation" evidence="7">
    <location>
        <begin position="410"/>
        <end position="489"/>
    </location>
</feature>
<keyword evidence="2" id="KW-0479">Metal-binding</keyword>
<evidence type="ECO:0000259" key="7">
    <source>
        <dbReference type="Pfam" id="PF05699"/>
    </source>
</evidence>
<feature type="domain" description="hAT-like transposase RNase-H fold" evidence="8">
    <location>
        <begin position="271"/>
        <end position="344"/>
    </location>
</feature>
<dbReference type="AlphaFoldDB" id="A0A9Q3DAQ4"/>
<feature type="non-terminal residue" evidence="9">
    <location>
        <position position="1"/>
    </location>
</feature>
<evidence type="ECO:0008006" key="11">
    <source>
        <dbReference type="Google" id="ProtNLM"/>
    </source>
</evidence>
<dbReference type="OrthoDB" id="3250324at2759"/>
<reference evidence="9" key="1">
    <citation type="submission" date="2021-03" db="EMBL/GenBank/DDBJ databases">
        <title>Draft genome sequence of rust myrtle Austropuccinia psidii MF-1, a brazilian biotype.</title>
        <authorList>
            <person name="Quecine M.C."/>
            <person name="Pachon D.M.R."/>
            <person name="Bonatelli M.L."/>
            <person name="Correr F.H."/>
            <person name="Franceschini L.M."/>
            <person name="Leite T.F."/>
            <person name="Margarido G.R.A."/>
            <person name="Almeida C.A."/>
            <person name="Ferrarezi J.A."/>
            <person name="Labate C.A."/>
        </authorList>
    </citation>
    <scope>NUCLEOTIDE SEQUENCE</scope>
    <source>
        <strain evidence="9">MF-1</strain>
    </source>
</reference>
<dbReference type="SUPFAM" id="SSF53098">
    <property type="entry name" value="Ribonuclease H-like"/>
    <property type="match status" value="1"/>
</dbReference>
<evidence type="ECO:0000256" key="6">
    <source>
        <dbReference type="ARBA" id="ARBA00023242"/>
    </source>
</evidence>
<dbReference type="PANTHER" id="PTHR46481:SF10">
    <property type="entry name" value="ZINC FINGER BED DOMAIN-CONTAINING PROTEIN 39"/>
    <property type="match status" value="1"/>
</dbReference>
<evidence type="ECO:0000313" key="10">
    <source>
        <dbReference type="Proteomes" id="UP000765509"/>
    </source>
</evidence>
<keyword evidence="10" id="KW-1185">Reference proteome</keyword>
<evidence type="ECO:0000256" key="4">
    <source>
        <dbReference type="ARBA" id="ARBA00022833"/>
    </source>
</evidence>
<dbReference type="InterPro" id="IPR008906">
    <property type="entry name" value="HATC_C_dom"/>
</dbReference>
<evidence type="ECO:0000256" key="5">
    <source>
        <dbReference type="ARBA" id="ARBA00023125"/>
    </source>
</evidence>
<dbReference type="InterPro" id="IPR012337">
    <property type="entry name" value="RNaseH-like_sf"/>
</dbReference>
<gene>
    <name evidence="9" type="ORF">O181_036427</name>
</gene>
<dbReference type="Pfam" id="PF05699">
    <property type="entry name" value="Dimer_Tnp_hAT"/>
    <property type="match status" value="1"/>
</dbReference>
<keyword evidence="6" id="KW-0539">Nucleus</keyword>
<dbReference type="EMBL" id="AVOT02013779">
    <property type="protein sequence ID" value="MBW0496712.1"/>
    <property type="molecule type" value="Genomic_DNA"/>
</dbReference>
<dbReference type="PANTHER" id="PTHR46481">
    <property type="entry name" value="ZINC FINGER BED DOMAIN-CONTAINING PROTEIN 4"/>
    <property type="match status" value="1"/>
</dbReference>